<accession>F0H4J8</accession>
<evidence type="ECO:0000313" key="6">
    <source>
        <dbReference type="Proteomes" id="UP000003155"/>
    </source>
</evidence>
<dbReference type="EMBL" id="AEXO01000020">
    <property type="protein sequence ID" value="EGC87282.1"/>
    <property type="molecule type" value="Genomic_DNA"/>
</dbReference>
<sequence length="277" mass="32200">MIMNKQEFLEILEEHRKLGFQEQIDYGKFCLYSIITHSTAIEGSTMSEVENQLLFDEGITAKGKNIIEQNMNLDLKDAYEQSMELAKEHTPFSVDMLKQLSSIVMRRTGTTYNTLAGTFDSSKGDLRLVNVTAGQDGKSYMNYLKVPQKLKEFCGEMNERREHLLKNPDVYGQYCLSFDAHLKLVTIHPWVDGNGRMSRLIMNHLQNEFGLVPNKVLKEDKAGYINALVKSREEDSSVPFQDFMFKEHAKNLQQEIENYKLSMEDEEEQKHRRHFPR</sequence>
<keyword evidence="6" id="KW-1185">Reference proteome</keyword>
<evidence type="ECO:0000259" key="4">
    <source>
        <dbReference type="PROSITE" id="PS51459"/>
    </source>
</evidence>
<dbReference type="AlphaFoldDB" id="F0H4J8"/>
<evidence type="ECO:0000256" key="3">
    <source>
        <dbReference type="PIRSR" id="PIRSR640198-3"/>
    </source>
</evidence>
<feature type="site" description="Important for autoinhibition of adenylyltransferase activity" evidence="3">
    <location>
        <position position="42"/>
    </location>
</feature>
<name>F0H4J8_9BACT</name>
<keyword evidence="2" id="KW-0547">Nucleotide-binding</keyword>
<dbReference type="InterPro" id="IPR040198">
    <property type="entry name" value="Fido_containing"/>
</dbReference>
<dbReference type="GO" id="GO:0005524">
    <property type="term" value="F:ATP binding"/>
    <property type="evidence" value="ECO:0007669"/>
    <property type="project" value="UniProtKB-KW"/>
</dbReference>
<feature type="active site" evidence="1">
    <location>
        <position position="188"/>
    </location>
</feature>
<dbReference type="PROSITE" id="PS51459">
    <property type="entry name" value="FIDO"/>
    <property type="match status" value="1"/>
</dbReference>
<dbReference type="Pfam" id="PF02661">
    <property type="entry name" value="Fic"/>
    <property type="match status" value="1"/>
</dbReference>
<dbReference type="InterPro" id="IPR036597">
    <property type="entry name" value="Fido-like_dom_sf"/>
</dbReference>
<evidence type="ECO:0000313" key="5">
    <source>
        <dbReference type="EMBL" id="EGC87282.1"/>
    </source>
</evidence>
<evidence type="ECO:0000256" key="1">
    <source>
        <dbReference type="PIRSR" id="PIRSR640198-1"/>
    </source>
</evidence>
<dbReference type="PANTHER" id="PTHR13504:SF38">
    <property type="entry name" value="FIDO DOMAIN-CONTAINING PROTEIN"/>
    <property type="match status" value="1"/>
</dbReference>
<keyword evidence="2" id="KW-0067">ATP-binding</keyword>
<dbReference type="Proteomes" id="UP000003155">
    <property type="component" value="Unassembled WGS sequence"/>
</dbReference>
<proteinExistence type="predicted"/>
<dbReference type="SUPFAM" id="SSF140931">
    <property type="entry name" value="Fic-like"/>
    <property type="match status" value="1"/>
</dbReference>
<dbReference type="Gene3D" id="1.10.3290.10">
    <property type="entry name" value="Fido-like domain"/>
    <property type="match status" value="1"/>
</dbReference>
<gene>
    <name evidence="5" type="ORF">HMPREF9303_1558</name>
</gene>
<protein>
    <submittedName>
        <fullName evidence="5">Fic family protein</fullName>
    </submittedName>
</protein>
<evidence type="ECO:0000256" key="2">
    <source>
        <dbReference type="PIRSR" id="PIRSR640198-2"/>
    </source>
</evidence>
<reference evidence="5 6" key="1">
    <citation type="submission" date="2011-02" db="EMBL/GenBank/DDBJ databases">
        <authorList>
            <person name="Durkin A.S."/>
            <person name="Madupu R."/>
            <person name="Torralba M."/>
            <person name="Gillis M."/>
            <person name="Methe B."/>
            <person name="Sutton G."/>
            <person name="Nelson K.E."/>
        </authorList>
    </citation>
    <scope>NUCLEOTIDE SEQUENCE [LARGE SCALE GENOMIC DNA]</scope>
    <source>
        <strain evidence="5 6">CRIS 18C-A</strain>
    </source>
</reference>
<feature type="domain" description="Fido" evidence="4">
    <location>
        <begin position="92"/>
        <end position="246"/>
    </location>
</feature>
<organism evidence="5 6">
    <name type="scientific">Prevotella denticola CRIS 18C-A</name>
    <dbReference type="NCBI Taxonomy" id="944557"/>
    <lineage>
        <taxon>Bacteria</taxon>
        <taxon>Pseudomonadati</taxon>
        <taxon>Bacteroidota</taxon>
        <taxon>Bacteroidia</taxon>
        <taxon>Bacteroidales</taxon>
        <taxon>Prevotellaceae</taxon>
        <taxon>Prevotella</taxon>
    </lineage>
</organism>
<comment type="caution">
    <text evidence="5">The sequence shown here is derived from an EMBL/GenBank/DDBJ whole genome shotgun (WGS) entry which is preliminary data.</text>
</comment>
<feature type="binding site" evidence="2">
    <location>
        <begin position="192"/>
        <end position="199"/>
    </location>
    <ligand>
        <name>ATP</name>
        <dbReference type="ChEBI" id="CHEBI:30616"/>
    </ligand>
</feature>
<dbReference type="PANTHER" id="PTHR13504">
    <property type="entry name" value="FIDO DOMAIN-CONTAINING PROTEIN DDB_G0283145"/>
    <property type="match status" value="1"/>
</dbReference>
<dbReference type="InterPro" id="IPR003812">
    <property type="entry name" value="Fido"/>
</dbReference>